<comment type="caution">
    <text evidence="2">The sequence shown here is derived from an EMBL/GenBank/DDBJ whole genome shotgun (WGS) entry which is preliminary data.</text>
</comment>
<reference evidence="2" key="1">
    <citation type="submission" date="2019-10" db="EMBL/GenBank/DDBJ databases">
        <authorList>
            <consortium name="DOE Joint Genome Institute"/>
            <person name="Kuo A."/>
            <person name="Miyauchi S."/>
            <person name="Kiss E."/>
            <person name="Drula E."/>
            <person name="Kohler A."/>
            <person name="Sanchez-Garcia M."/>
            <person name="Andreopoulos B."/>
            <person name="Barry K.W."/>
            <person name="Bonito G."/>
            <person name="Buee M."/>
            <person name="Carver A."/>
            <person name="Chen C."/>
            <person name="Cichocki N."/>
            <person name="Clum A."/>
            <person name="Culley D."/>
            <person name="Crous P.W."/>
            <person name="Fauchery L."/>
            <person name="Girlanda M."/>
            <person name="Hayes R."/>
            <person name="Keri Z."/>
            <person name="LaButti K."/>
            <person name="Lipzen A."/>
            <person name="Lombard V."/>
            <person name="Magnuson J."/>
            <person name="Maillard F."/>
            <person name="Morin E."/>
            <person name="Murat C."/>
            <person name="Nolan M."/>
            <person name="Ohm R."/>
            <person name="Pangilinan J."/>
            <person name="Pereira M."/>
            <person name="Perotto S."/>
            <person name="Peter M."/>
            <person name="Riley R."/>
            <person name="Sitrit Y."/>
            <person name="Stielow B."/>
            <person name="Szollosi G."/>
            <person name="Zifcakova L."/>
            <person name="Stursova M."/>
            <person name="Spatafora J.W."/>
            <person name="Tedersoo L."/>
            <person name="Vaario L.-M."/>
            <person name="Yamada A."/>
            <person name="Yan M."/>
            <person name="Wang P."/>
            <person name="Xu J."/>
            <person name="Bruns T."/>
            <person name="Baldrian P."/>
            <person name="Vilgalys R."/>
            <person name="Henrissat B."/>
            <person name="Grigoriev I.V."/>
            <person name="Hibbett D."/>
            <person name="Nagy L.G."/>
            <person name="Martin F.M."/>
        </authorList>
    </citation>
    <scope>NUCLEOTIDE SEQUENCE</scope>
    <source>
        <strain evidence="2">BED1</strain>
    </source>
</reference>
<name>A0AAD4GKQ0_BOLED</name>
<dbReference type="Gene3D" id="1.20.1280.50">
    <property type="match status" value="1"/>
</dbReference>
<feature type="domain" description="F-box" evidence="1">
    <location>
        <begin position="6"/>
        <end position="52"/>
    </location>
</feature>
<dbReference type="CDD" id="cd09917">
    <property type="entry name" value="F-box_SF"/>
    <property type="match status" value="1"/>
</dbReference>
<dbReference type="InterPro" id="IPR036047">
    <property type="entry name" value="F-box-like_dom_sf"/>
</dbReference>
<protein>
    <recommendedName>
        <fullName evidence="1">F-box domain-containing protein</fullName>
    </recommendedName>
</protein>
<organism evidence="2 3">
    <name type="scientific">Boletus edulis BED1</name>
    <dbReference type="NCBI Taxonomy" id="1328754"/>
    <lineage>
        <taxon>Eukaryota</taxon>
        <taxon>Fungi</taxon>
        <taxon>Dikarya</taxon>
        <taxon>Basidiomycota</taxon>
        <taxon>Agaricomycotina</taxon>
        <taxon>Agaricomycetes</taxon>
        <taxon>Agaricomycetidae</taxon>
        <taxon>Boletales</taxon>
        <taxon>Boletineae</taxon>
        <taxon>Boletaceae</taxon>
        <taxon>Boletoideae</taxon>
        <taxon>Boletus</taxon>
    </lineage>
</organism>
<dbReference type="SUPFAM" id="SSF81383">
    <property type="entry name" value="F-box domain"/>
    <property type="match status" value="1"/>
</dbReference>
<gene>
    <name evidence="2" type="ORF">L210DRAFT_2663897</name>
</gene>
<keyword evidence="3" id="KW-1185">Reference proteome</keyword>
<proteinExistence type="predicted"/>
<sequence>MSDSTALSLSQLPPESLHVVFCYLDIPDVLRMRRVSRYLNGISHSRQVWTNAYRTAEFVRPPGPFLWQSTYDLEKALVCSFRVHWNLLNGGGPAQTEIQVRKLREIRYTGIGVGVSLVFGRFLVIGFKEEVRCHDLKLEASDASIIYQSPGGMLRGFNCFSAVDVEGRPYACAMSFEDTETSPRFSIYSLHVGEQSRVTLDLLHQFVAPRTFSESVHLGPRVIVFQNDMNRRVVAMDVHTRTQFLIPSIHAVMKAARITESASIEGRILPTSISTSTHVVLALTYLSDDRWRTFFQAFALPPSNTHRGTSTSAPLNPSHSGVIFDIQIHDYALLHDAIVESPTQDVLIAIQVQPTTTPNPARRHGILRLSTDGTITFQLLGSLGQTSYMCSAHSSFHGMGRAFMLEVTGAGGFIGALDYYLRPGGNEVEVSESRNKMRCAARHSILDYDPYSGRICLGSYLSSNTVIEIMDLAV</sequence>
<dbReference type="Pfam" id="PF12937">
    <property type="entry name" value="F-box-like"/>
    <property type="match status" value="1"/>
</dbReference>
<dbReference type="EMBL" id="WHUW01000003">
    <property type="protein sequence ID" value="KAF8449457.1"/>
    <property type="molecule type" value="Genomic_DNA"/>
</dbReference>
<reference evidence="2" key="2">
    <citation type="journal article" date="2020" name="Nat. Commun.">
        <title>Large-scale genome sequencing of mycorrhizal fungi provides insights into the early evolution of symbiotic traits.</title>
        <authorList>
            <person name="Miyauchi S."/>
            <person name="Kiss E."/>
            <person name="Kuo A."/>
            <person name="Drula E."/>
            <person name="Kohler A."/>
            <person name="Sanchez-Garcia M."/>
            <person name="Morin E."/>
            <person name="Andreopoulos B."/>
            <person name="Barry K.W."/>
            <person name="Bonito G."/>
            <person name="Buee M."/>
            <person name="Carver A."/>
            <person name="Chen C."/>
            <person name="Cichocki N."/>
            <person name="Clum A."/>
            <person name="Culley D."/>
            <person name="Crous P.W."/>
            <person name="Fauchery L."/>
            <person name="Girlanda M."/>
            <person name="Hayes R.D."/>
            <person name="Keri Z."/>
            <person name="LaButti K."/>
            <person name="Lipzen A."/>
            <person name="Lombard V."/>
            <person name="Magnuson J."/>
            <person name="Maillard F."/>
            <person name="Murat C."/>
            <person name="Nolan M."/>
            <person name="Ohm R.A."/>
            <person name="Pangilinan J."/>
            <person name="Pereira M.F."/>
            <person name="Perotto S."/>
            <person name="Peter M."/>
            <person name="Pfister S."/>
            <person name="Riley R."/>
            <person name="Sitrit Y."/>
            <person name="Stielow J.B."/>
            <person name="Szollosi G."/>
            <person name="Zifcakova L."/>
            <person name="Stursova M."/>
            <person name="Spatafora J.W."/>
            <person name="Tedersoo L."/>
            <person name="Vaario L.M."/>
            <person name="Yamada A."/>
            <person name="Yan M."/>
            <person name="Wang P."/>
            <person name="Xu J."/>
            <person name="Bruns T."/>
            <person name="Baldrian P."/>
            <person name="Vilgalys R."/>
            <person name="Dunand C."/>
            <person name="Henrissat B."/>
            <person name="Grigoriev I.V."/>
            <person name="Hibbett D."/>
            <person name="Nagy L.G."/>
            <person name="Martin F.M."/>
        </authorList>
    </citation>
    <scope>NUCLEOTIDE SEQUENCE</scope>
    <source>
        <strain evidence="2">BED1</strain>
    </source>
</reference>
<dbReference type="AlphaFoldDB" id="A0AAD4GKQ0"/>
<dbReference type="InterPro" id="IPR001810">
    <property type="entry name" value="F-box_dom"/>
</dbReference>
<evidence type="ECO:0000313" key="3">
    <source>
        <dbReference type="Proteomes" id="UP001194468"/>
    </source>
</evidence>
<accession>A0AAD4GKQ0</accession>
<dbReference type="SMART" id="SM00256">
    <property type="entry name" value="FBOX"/>
    <property type="match status" value="1"/>
</dbReference>
<evidence type="ECO:0000259" key="1">
    <source>
        <dbReference type="PROSITE" id="PS50181"/>
    </source>
</evidence>
<dbReference type="PROSITE" id="PS50181">
    <property type="entry name" value="FBOX"/>
    <property type="match status" value="1"/>
</dbReference>
<evidence type="ECO:0000313" key="2">
    <source>
        <dbReference type="EMBL" id="KAF8449457.1"/>
    </source>
</evidence>
<dbReference type="Proteomes" id="UP001194468">
    <property type="component" value="Unassembled WGS sequence"/>
</dbReference>